<protein>
    <submittedName>
        <fullName evidence="2">CopL family metal-binding regulatory protein</fullName>
    </submittedName>
</protein>
<comment type="caution">
    <text evidence="2">The sequence shown here is derived from an EMBL/GenBank/DDBJ whole genome shotgun (WGS) entry which is preliminary data.</text>
</comment>
<sequence length="121" mass="12336">MTRLVMGELGHAMPVEGALTAPGHAMATGVNDPAQCHDANESGNASAQAHHGEHSQNYAGHSAGEQDCCETGECECPCLHVPCAALEAMAVGSIGATVPRILHGADGVISQRPSSLFRPPA</sequence>
<keyword evidence="3" id="KW-1185">Reference proteome</keyword>
<dbReference type="Proteomes" id="UP000661077">
    <property type="component" value="Unassembled WGS sequence"/>
</dbReference>
<evidence type="ECO:0000256" key="1">
    <source>
        <dbReference type="SAM" id="MobiDB-lite"/>
    </source>
</evidence>
<evidence type="ECO:0000313" key="2">
    <source>
        <dbReference type="EMBL" id="MBM0105718.1"/>
    </source>
</evidence>
<feature type="region of interest" description="Disordered" evidence="1">
    <location>
        <begin position="24"/>
        <end position="62"/>
    </location>
</feature>
<organism evidence="2 3">
    <name type="scientific">Steroidobacter gossypii</name>
    <dbReference type="NCBI Taxonomy" id="2805490"/>
    <lineage>
        <taxon>Bacteria</taxon>
        <taxon>Pseudomonadati</taxon>
        <taxon>Pseudomonadota</taxon>
        <taxon>Gammaproteobacteria</taxon>
        <taxon>Steroidobacterales</taxon>
        <taxon>Steroidobacteraceae</taxon>
        <taxon>Steroidobacter</taxon>
    </lineage>
</organism>
<dbReference type="InterPro" id="IPR048034">
    <property type="entry name" value="CopL-like"/>
</dbReference>
<proteinExistence type="predicted"/>
<dbReference type="EMBL" id="JAEVLS010000002">
    <property type="protein sequence ID" value="MBM0105718.1"/>
    <property type="molecule type" value="Genomic_DNA"/>
</dbReference>
<evidence type="ECO:0000313" key="3">
    <source>
        <dbReference type="Proteomes" id="UP000661077"/>
    </source>
</evidence>
<reference evidence="2 3" key="1">
    <citation type="journal article" date="2021" name="Int. J. Syst. Evol. Microbiol.">
        <title>Steroidobacter gossypii sp. nov., isolated from soil of cotton cropping field.</title>
        <authorList>
            <person name="Huang R."/>
            <person name="Yang S."/>
            <person name="Zhen C."/>
            <person name="Liu W."/>
        </authorList>
    </citation>
    <scope>NUCLEOTIDE SEQUENCE [LARGE SCALE GENOMIC DNA]</scope>
    <source>
        <strain evidence="2 3">S1-65</strain>
    </source>
</reference>
<accession>A0ABS1WXM8</accession>
<name>A0ABS1WXM8_9GAMM</name>
<gene>
    <name evidence="2" type="ORF">JM946_13215</name>
</gene>
<dbReference type="NCBIfam" id="NF033807">
    <property type="entry name" value="CopL_fam"/>
    <property type="match status" value="1"/>
</dbReference>